<reference evidence="2" key="1">
    <citation type="journal article" date="2014" name="Front. Microbiol.">
        <title>High frequency of phylogenetically diverse reductive dehalogenase-homologous genes in deep subseafloor sedimentary metagenomes.</title>
        <authorList>
            <person name="Kawai M."/>
            <person name="Futagami T."/>
            <person name="Toyoda A."/>
            <person name="Takaki Y."/>
            <person name="Nishi S."/>
            <person name="Hori S."/>
            <person name="Arai W."/>
            <person name="Tsubouchi T."/>
            <person name="Morono Y."/>
            <person name="Uchiyama I."/>
            <person name="Ito T."/>
            <person name="Fujiyama A."/>
            <person name="Inagaki F."/>
            <person name="Takami H."/>
        </authorList>
    </citation>
    <scope>NUCLEOTIDE SEQUENCE</scope>
    <source>
        <strain evidence="2">Expedition CK06-06</strain>
    </source>
</reference>
<dbReference type="SUPFAM" id="SSF56024">
    <property type="entry name" value="Phospholipase D/nuclease"/>
    <property type="match status" value="1"/>
</dbReference>
<protein>
    <recommendedName>
        <fullName evidence="1">PLD phosphodiesterase domain-containing protein</fullName>
    </recommendedName>
</protein>
<feature type="domain" description="PLD phosphodiesterase" evidence="1">
    <location>
        <begin position="176"/>
        <end position="203"/>
    </location>
</feature>
<comment type="caution">
    <text evidence="2">The sequence shown here is derived from an EMBL/GenBank/DDBJ whole genome shotgun (WGS) entry which is preliminary data.</text>
</comment>
<dbReference type="EMBL" id="BARS01003397">
    <property type="protein sequence ID" value="GAF82236.1"/>
    <property type="molecule type" value="Genomic_DNA"/>
</dbReference>
<dbReference type="GO" id="GO:0005694">
    <property type="term" value="C:chromosome"/>
    <property type="evidence" value="ECO:0007669"/>
    <property type="project" value="InterPro"/>
</dbReference>
<dbReference type="Gene3D" id="3.30.65.10">
    <property type="entry name" value="Bacterial Topoisomerase I, domain 1"/>
    <property type="match status" value="1"/>
</dbReference>
<dbReference type="PROSITE" id="PS50035">
    <property type="entry name" value="PLD"/>
    <property type="match status" value="1"/>
</dbReference>
<evidence type="ECO:0000313" key="2">
    <source>
        <dbReference type="EMBL" id="GAF82236.1"/>
    </source>
</evidence>
<dbReference type="AlphaFoldDB" id="X0T4F5"/>
<accession>X0T4F5</accession>
<dbReference type="SUPFAM" id="SSF57783">
    <property type="entry name" value="Zinc beta-ribbon"/>
    <property type="match status" value="1"/>
</dbReference>
<dbReference type="GO" id="GO:0003916">
    <property type="term" value="F:DNA topoisomerase activity"/>
    <property type="evidence" value="ECO:0007669"/>
    <property type="project" value="InterPro"/>
</dbReference>
<name>X0T4F5_9ZZZZ</name>
<dbReference type="Pfam" id="PF13091">
    <property type="entry name" value="PLDc_2"/>
    <property type="match status" value="1"/>
</dbReference>
<dbReference type="Gene3D" id="3.30.870.10">
    <property type="entry name" value="Endonuclease Chain A"/>
    <property type="match status" value="1"/>
</dbReference>
<dbReference type="GO" id="GO:0003677">
    <property type="term" value="F:DNA binding"/>
    <property type="evidence" value="ECO:0007669"/>
    <property type="project" value="InterPro"/>
</dbReference>
<dbReference type="GO" id="GO:0006265">
    <property type="term" value="P:DNA topological change"/>
    <property type="evidence" value="ECO:0007669"/>
    <property type="project" value="InterPro"/>
</dbReference>
<organism evidence="2">
    <name type="scientific">marine sediment metagenome</name>
    <dbReference type="NCBI Taxonomy" id="412755"/>
    <lineage>
        <taxon>unclassified sequences</taxon>
        <taxon>metagenomes</taxon>
        <taxon>ecological metagenomes</taxon>
    </lineage>
</organism>
<evidence type="ECO:0000259" key="1">
    <source>
        <dbReference type="PROSITE" id="PS50035"/>
    </source>
</evidence>
<dbReference type="Pfam" id="PF01396">
    <property type="entry name" value="Zn_ribbon_Top1"/>
    <property type="match status" value="2"/>
</dbReference>
<dbReference type="InterPro" id="IPR013498">
    <property type="entry name" value="Topo_IA_Znf"/>
</dbReference>
<gene>
    <name evidence="2" type="ORF">S01H1_06586</name>
</gene>
<dbReference type="InterPro" id="IPR025202">
    <property type="entry name" value="PLD-like_dom"/>
</dbReference>
<dbReference type="CDD" id="cd09126">
    <property type="entry name" value="PLDc_C_DEXD_like"/>
    <property type="match status" value="1"/>
</dbReference>
<dbReference type="InterPro" id="IPR001736">
    <property type="entry name" value="PLipase_D/transphosphatidylase"/>
</dbReference>
<proteinExistence type="predicted"/>
<feature type="non-terminal residue" evidence="2">
    <location>
        <position position="1"/>
    </location>
</feature>
<sequence length="333" mass="37684">DSENVDDSAGARLINVACSRAKKKLAIIANLSFLQSRLNKDWSLCKVLFDESTPLPTFAADQLVPGYADQTVRQARETLWPLKEKDDAVSSFWTEDDFHSGLRYDLENSSRYIIIMSPFITKSRLSTYVDLLRAKTEKGINLELVTRPPHQQGTADQSEIKEMLSYLEQIGAKVIKRSSMHQKVIVIDGRLVWFGSLNALSHKNTQELMFRLENEDFTKQVMEECGLQTPGEAGDSLSPAIDPSKIPPRLCSSCGHKMKVMPRGRFGPFYKCEKCNSTANVNREDLKQALVPEAKICPKCGREMEIRWGRRGMFLGCAGYKDTENQCRYTRSL</sequence>